<feature type="domain" description="F-box" evidence="1">
    <location>
        <begin position="14"/>
        <end position="62"/>
    </location>
</feature>
<dbReference type="EMBL" id="KI630992">
    <property type="protein sequence ID" value="EYU31300.1"/>
    <property type="molecule type" value="Genomic_DNA"/>
</dbReference>
<name>A0A022QXQ4_ERYGU</name>
<dbReference type="Gene3D" id="3.80.10.10">
    <property type="entry name" value="Ribonuclease Inhibitor"/>
    <property type="match status" value="1"/>
</dbReference>
<dbReference type="Pfam" id="PF24758">
    <property type="entry name" value="LRR_At5g56370"/>
    <property type="match status" value="1"/>
</dbReference>
<dbReference type="InterPro" id="IPR032675">
    <property type="entry name" value="LRR_dom_sf"/>
</dbReference>
<dbReference type="PANTHER" id="PTHR31639:SF42">
    <property type="entry name" value="OS02G0160200 PROTEIN"/>
    <property type="match status" value="1"/>
</dbReference>
<dbReference type="InterPro" id="IPR013101">
    <property type="entry name" value="LRR_PRU1-like"/>
</dbReference>
<keyword evidence="3" id="KW-1185">Reference proteome</keyword>
<dbReference type="Gene3D" id="1.20.1280.50">
    <property type="match status" value="1"/>
</dbReference>
<dbReference type="CDD" id="cd22160">
    <property type="entry name" value="F-box_AtFBL13-like"/>
    <property type="match status" value="1"/>
</dbReference>
<dbReference type="PROSITE" id="PS50181">
    <property type="entry name" value="FBOX"/>
    <property type="match status" value="1"/>
</dbReference>
<accession>A0A022QXQ4</accession>
<dbReference type="SUPFAM" id="SSF81383">
    <property type="entry name" value="F-box domain"/>
    <property type="match status" value="1"/>
</dbReference>
<evidence type="ECO:0000259" key="1">
    <source>
        <dbReference type="PROSITE" id="PS50181"/>
    </source>
</evidence>
<dbReference type="PANTHER" id="PTHR31639">
    <property type="entry name" value="F-BOX PROTEIN-LIKE"/>
    <property type="match status" value="1"/>
</dbReference>
<dbReference type="InterPro" id="IPR053781">
    <property type="entry name" value="F-box_AtFBL13-like"/>
</dbReference>
<dbReference type="AlphaFoldDB" id="A0A022QXQ4"/>
<gene>
    <name evidence="2" type="ORF">MIMGU_mgv1a020509mg</name>
</gene>
<reference evidence="2 3" key="1">
    <citation type="journal article" date="2013" name="Proc. Natl. Acad. Sci. U.S.A.">
        <title>Fine-scale variation in meiotic recombination in Mimulus inferred from population shotgun sequencing.</title>
        <authorList>
            <person name="Hellsten U."/>
            <person name="Wright K.M."/>
            <person name="Jenkins J."/>
            <person name="Shu S."/>
            <person name="Yuan Y."/>
            <person name="Wessler S.R."/>
            <person name="Schmutz J."/>
            <person name="Willis J.H."/>
            <person name="Rokhsar D.S."/>
        </authorList>
    </citation>
    <scope>NUCLEOTIDE SEQUENCE [LARGE SCALE GENOMIC DNA]</scope>
    <source>
        <strain evidence="3">cv. DUN x IM62</strain>
    </source>
</reference>
<dbReference type="Pfam" id="PF00646">
    <property type="entry name" value="F-box"/>
    <property type="match status" value="1"/>
</dbReference>
<evidence type="ECO:0000313" key="3">
    <source>
        <dbReference type="Proteomes" id="UP000030748"/>
    </source>
</evidence>
<dbReference type="InterPro" id="IPR036047">
    <property type="entry name" value="F-box-like_dom_sf"/>
</dbReference>
<sequence>MKKAKGKDCNYMSMDRISDLPKDILHRILYFLSQEDAVRTSVLSKSWRYVWCTRPNLDFSDINFKGNKQGMGVKEFSLSIISDRTPGITDLSSVVFKADSLEYLHLNRCNLGQNIPENIPFVRLQVLRLQNVLMEEEIFEKIVSSCPLLTTMWFRECKGLKNIKLEKKLLKYLKKFSFINRNTPRIDECCVEIDFPSLEKMEIIGSKIRFHIHKFDNLKTLCLDMVEIFSSDSIEQSELCIDAPNIEYFYYSGCFMPSVTFAPTSVESILKLYIRDYAGGARSWFLGLSKLVQALCNSVVLLSVFHLAIGDMHVEQDILEQDPLKGVKKWSESALLPNFDRIRFRLKWREASQFRIIDN</sequence>
<dbReference type="Proteomes" id="UP000030748">
    <property type="component" value="Unassembled WGS sequence"/>
</dbReference>
<dbReference type="Pfam" id="PF07723">
    <property type="entry name" value="LRR_2"/>
    <property type="match status" value="1"/>
</dbReference>
<organism evidence="2 3">
    <name type="scientific">Erythranthe guttata</name>
    <name type="common">Yellow monkey flower</name>
    <name type="synonym">Mimulus guttatus</name>
    <dbReference type="NCBI Taxonomy" id="4155"/>
    <lineage>
        <taxon>Eukaryota</taxon>
        <taxon>Viridiplantae</taxon>
        <taxon>Streptophyta</taxon>
        <taxon>Embryophyta</taxon>
        <taxon>Tracheophyta</taxon>
        <taxon>Spermatophyta</taxon>
        <taxon>Magnoliopsida</taxon>
        <taxon>eudicotyledons</taxon>
        <taxon>Gunneridae</taxon>
        <taxon>Pentapetalae</taxon>
        <taxon>asterids</taxon>
        <taxon>lamiids</taxon>
        <taxon>Lamiales</taxon>
        <taxon>Phrymaceae</taxon>
        <taxon>Erythranthe</taxon>
    </lineage>
</organism>
<dbReference type="InterPro" id="IPR001810">
    <property type="entry name" value="F-box_dom"/>
</dbReference>
<dbReference type="InterPro" id="IPR055411">
    <property type="entry name" value="LRR_FXL15/At3g58940/PEG3-like"/>
</dbReference>
<evidence type="ECO:0000313" key="2">
    <source>
        <dbReference type="EMBL" id="EYU31300.1"/>
    </source>
</evidence>
<dbReference type="SUPFAM" id="SSF52058">
    <property type="entry name" value="L domain-like"/>
    <property type="match status" value="1"/>
</dbReference>
<proteinExistence type="predicted"/>
<protein>
    <recommendedName>
        <fullName evidence="1">F-box domain-containing protein</fullName>
    </recommendedName>
</protein>